<organism evidence="2 3">
    <name type="scientific">Pseudoalteromonas citrea</name>
    <dbReference type="NCBI Taxonomy" id="43655"/>
    <lineage>
        <taxon>Bacteria</taxon>
        <taxon>Pseudomonadati</taxon>
        <taxon>Pseudomonadota</taxon>
        <taxon>Gammaproteobacteria</taxon>
        <taxon>Alteromonadales</taxon>
        <taxon>Pseudoalteromonadaceae</taxon>
        <taxon>Pseudoalteromonas</taxon>
    </lineage>
</organism>
<dbReference type="EMBL" id="AHBZ03000027">
    <property type="protein sequence ID" value="KAF7765114.1"/>
    <property type="molecule type" value="Genomic_DNA"/>
</dbReference>
<name>A0AAD4AFQ2_9GAMM</name>
<evidence type="ECO:0000259" key="1">
    <source>
        <dbReference type="Pfam" id="PF13672"/>
    </source>
</evidence>
<gene>
    <name evidence="2" type="ORF">PCIT_b1263</name>
</gene>
<reference evidence="2" key="2">
    <citation type="submission" date="2015-03" db="EMBL/GenBank/DDBJ databases">
        <title>Genome sequence of Pseudoalteromonas citrea.</title>
        <authorList>
            <person name="Xie B.-B."/>
            <person name="Rong J.-C."/>
            <person name="Qin Q.-L."/>
            <person name="Zhang Y.-Z."/>
        </authorList>
    </citation>
    <scope>NUCLEOTIDE SEQUENCE</scope>
    <source>
        <strain evidence="2">DSM 8771</strain>
    </source>
</reference>
<evidence type="ECO:0000313" key="3">
    <source>
        <dbReference type="Proteomes" id="UP000016487"/>
    </source>
</evidence>
<evidence type="ECO:0000313" key="2">
    <source>
        <dbReference type="EMBL" id="KAF7765114.1"/>
    </source>
</evidence>
<accession>A0AAD4AFQ2</accession>
<protein>
    <recommendedName>
        <fullName evidence="1">PPM-type phosphatase domain-containing protein</fullName>
    </recommendedName>
</protein>
<dbReference type="RefSeq" id="WP_010366024.1">
    <property type="nucleotide sequence ID" value="NZ_AHBZ03000027.1"/>
</dbReference>
<feature type="domain" description="PPM-type phosphatase" evidence="1">
    <location>
        <begin position="11"/>
        <end position="218"/>
    </location>
</feature>
<dbReference type="InterPro" id="IPR036457">
    <property type="entry name" value="PPM-type-like_dom_sf"/>
</dbReference>
<dbReference type="Gene3D" id="3.60.40.10">
    <property type="entry name" value="PPM-type phosphatase domain"/>
    <property type="match status" value="1"/>
</dbReference>
<dbReference type="SUPFAM" id="SSF81606">
    <property type="entry name" value="PP2C-like"/>
    <property type="match status" value="1"/>
</dbReference>
<reference evidence="2" key="1">
    <citation type="journal article" date="2012" name="J. Bacteriol.">
        <title>Genome sequences of type strains of seven species of the marine bacterium Pseudoalteromonas.</title>
        <authorList>
            <person name="Xie B.B."/>
            <person name="Shu Y.L."/>
            <person name="Qin Q.L."/>
            <person name="Rong J.C."/>
            <person name="Zhang X.Y."/>
            <person name="Chen X.L."/>
            <person name="Shi M."/>
            <person name="He H.L."/>
            <person name="Zhou B.C."/>
            <person name="Zhang Y.Z."/>
        </authorList>
    </citation>
    <scope>NUCLEOTIDE SEQUENCE</scope>
    <source>
        <strain evidence="2">DSM 8771</strain>
    </source>
</reference>
<dbReference type="Proteomes" id="UP000016487">
    <property type="component" value="Unassembled WGS sequence"/>
</dbReference>
<dbReference type="AlphaFoldDB" id="A0AAD4AFQ2"/>
<proteinExistence type="predicted"/>
<dbReference type="InterPro" id="IPR001932">
    <property type="entry name" value="PPM-type_phosphatase-like_dom"/>
</dbReference>
<dbReference type="Pfam" id="PF13672">
    <property type="entry name" value="PP2C_2"/>
    <property type="match status" value="1"/>
</dbReference>
<comment type="caution">
    <text evidence="2">The sequence shown here is derived from an EMBL/GenBank/DDBJ whole genome shotgun (WGS) entry which is preliminary data.</text>
</comment>
<sequence>MSTRFLGSAITGTSHLSKDIPCQDAWQVTKNSSGVVACLSDGAGSAVHSHIGSRLLVDTVCQVLAQTISMDENTLSRIEGAISQVRDEVGKQGPLSDYHATLCGIVTNNNGSLVFHIGDGLIIGINPDDWSDFVVSEPENGEFSETTYFFTLPDWQSHLRYICAPKRYKLWFLMSDGAASFAALTNPYRPTENFLLPVHQYLKSVDSITGEQALANTLKDPRTDVITSDDKTLVWLFNE</sequence>